<dbReference type="Proteomes" id="UP000199642">
    <property type="component" value="Unassembled WGS sequence"/>
</dbReference>
<proteinExistence type="predicted"/>
<dbReference type="AlphaFoldDB" id="A0A1I2P167"/>
<evidence type="ECO:0000313" key="3">
    <source>
        <dbReference type="Proteomes" id="UP000199642"/>
    </source>
</evidence>
<name>A0A1I2P167_9BACT</name>
<dbReference type="PANTHER" id="PTHR38659:SF1">
    <property type="entry name" value="METAL DEPENDENT PHOSPHOHYDROLASE"/>
    <property type="match status" value="1"/>
</dbReference>
<evidence type="ECO:0000259" key="1">
    <source>
        <dbReference type="Pfam" id="PF01966"/>
    </source>
</evidence>
<dbReference type="PANTHER" id="PTHR38659">
    <property type="entry name" value="METAL-DEPENDENT PHOSPHOHYDROLASE"/>
    <property type="match status" value="1"/>
</dbReference>
<dbReference type="GO" id="GO:0016787">
    <property type="term" value="F:hydrolase activity"/>
    <property type="evidence" value="ECO:0007669"/>
    <property type="project" value="UniProtKB-KW"/>
</dbReference>
<dbReference type="CDD" id="cd00077">
    <property type="entry name" value="HDc"/>
    <property type="match status" value="1"/>
</dbReference>
<reference evidence="3" key="1">
    <citation type="submission" date="2016-10" db="EMBL/GenBank/DDBJ databases">
        <authorList>
            <person name="Varghese N."/>
            <person name="Submissions S."/>
        </authorList>
    </citation>
    <scope>NUCLEOTIDE SEQUENCE [LARGE SCALE GENOMIC DNA]</scope>
    <source>
        <strain evidence="3">DSM 19315</strain>
    </source>
</reference>
<dbReference type="InterPro" id="IPR006674">
    <property type="entry name" value="HD_domain"/>
</dbReference>
<dbReference type="InterPro" id="IPR003607">
    <property type="entry name" value="HD/PDEase_dom"/>
</dbReference>
<dbReference type="OrthoDB" id="9801160at2"/>
<dbReference type="EMBL" id="FOPC01000001">
    <property type="protein sequence ID" value="SFG08799.1"/>
    <property type="molecule type" value="Genomic_DNA"/>
</dbReference>
<dbReference type="Pfam" id="PF01966">
    <property type="entry name" value="HD"/>
    <property type="match status" value="1"/>
</dbReference>
<keyword evidence="2" id="KW-0378">Hydrolase</keyword>
<dbReference type="SUPFAM" id="SSF109604">
    <property type="entry name" value="HD-domain/PDEase-like"/>
    <property type="match status" value="1"/>
</dbReference>
<evidence type="ECO:0000313" key="2">
    <source>
        <dbReference type="EMBL" id="SFG08799.1"/>
    </source>
</evidence>
<sequence length="202" mass="23285">MDFESMKLNRTEFGQASNQGNVISEEEAFELLQDWVKNEKLIVHMRQVGHLMREYAASIGLSEEDQYRWFLAGLLHDADWEKWPETHCHKIIEELEDRSVDPEIIRAIASHGPRYFGVEPVTPMDKMLYAFDELSGFVHAYSLMRPNDYEGMEVKGVKKRLKDKTFAAQVSREDIADASARAGISVEDLIRFVIDHQPNALN</sequence>
<feature type="domain" description="HD" evidence="1">
    <location>
        <begin position="43"/>
        <end position="134"/>
    </location>
</feature>
<dbReference type="STRING" id="435880.SAMN04487988_101365"/>
<dbReference type="Gene3D" id="1.10.3210.10">
    <property type="entry name" value="Hypothetical protein af1432"/>
    <property type="match status" value="1"/>
</dbReference>
<organism evidence="2 3">
    <name type="scientific">Algoriphagus hitonicola</name>
    <dbReference type="NCBI Taxonomy" id="435880"/>
    <lineage>
        <taxon>Bacteria</taxon>
        <taxon>Pseudomonadati</taxon>
        <taxon>Bacteroidota</taxon>
        <taxon>Cytophagia</taxon>
        <taxon>Cytophagales</taxon>
        <taxon>Cyclobacteriaceae</taxon>
        <taxon>Algoriphagus</taxon>
    </lineage>
</organism>
<keyword evidence="3" id="KW-1185">Reference proteome</keyword>
<accession>A0A1I2P167</accession>
<gene>
    <name evidence="2" type="ORF">SAMN04487988_101365</name>
</gene>
<protein>
    <submittedName>
        <fullName evidence="2">Metal dependent phosphohydrolase</fullName>
    </submittedName>
</protein>